<accession>E3KS50</accession>
<dbReference type="VEuPathDB" id="FungiDB:PGTG_13344"/>
<reference key="1">
    <citation type="submission" date="2007-01" db="EMBL/GenBank/DDBJ databases">
        <title>The Genome Sequence of Puccinia graminis f. sp. tritici Strain CRL 75-36-700-3.</title>
        <authorList>
            <consortium name="The Broad Institute Genome Sequencing Platform"/>
            <person name="Birren B."/>
            <person name="Lander E."/>
            <person name="Galagan J."/>
            <person name="Nusbaum C."/>
            <person name="Devon K."/>
            <person name="Cuomo C."/>
            <person name="Jaffe D."/>
            <person name="Butler J."/>
            <person name="Alvarez P."/>
            <person name="Gnerre S."/>
            <person name="Grabherr M."/>
            <person name="Mauceli E."/>
            <person name="Brockman W."/>
            <person name="Young S."/>
            <person name="LaButti K."/>
            <person name="Sykes S."/>
            <person name="DeCaprio D."/>
            <person name="Crawford M."/>
            <person name="Koehrsen M."/>
            <person name="Engels R."/>
            <person name="Montgomery P."/>
            <person name="Pearson M."/>
            <person name="Howarth C."/>
            <person name="Larson L."/>
            <person name="White J."/>
            <person name="Zeng Q."/>
            <person name="Kodira C."/>
            <person name="Yandava C."/>
            <person name="Alvarado L."/>
            <person name="O'Leary S."/>
            <person name="Szabo L."/>
            <person name="Dean R."/>
            <person name="Schein J."/>
        </authorList>
    </citation>
    <scope>NUCLEOTIDE SEQUENCE</scope>
    <source>
        <strain>CRL 75-36-700-3</strain>
    </source>
</reference>
<dbReference type="HOGENOM" id="CLU_1636233_0_0_1"/>
<dbReference type="InParanoid" id="E3KS50"/>
<gene>
    <name evidence="1" type="ORF">PGTG_13344</name>
</gene>
<dbReference type="KEGG" id="pgr:PGTG_13344"/>
<keyword evidence="2" id="KW-1185">Reference proteome</keyword>
<sequence>MTHGPTVWLLYQVAWAEDLRRARYGTRYQPPEAIESGHKNVSFIKSLGKVRKNSEVFTLKLKHVNKYGAMINTRFVKIRRLPDVPHLFRPLQTGRIFCCLGSVSEPAWGRDLSHDSQELWVWAVQAFVIQGSAVAAQELTSTAQPESADVELKKFCTRGVVD</sequence>
<dbReference type="Proteomes" id="UP000008783">
    <property type="component" value="Unassembled WGS sequence"/>
</dbReference>
<protein>
    <submittedName>
        <fullName evidence="1">Uncharacterized protein</fullName>
    </submittedName>
</protein>
<proteinExistence type="predicted"/>
<evidence type="ECO:0000313" key="1">
    <source>
        <dbReference type="EMBL" id="EFP87125.1"/>
    </source>
</evidence>
<evidence type="ECO:0000313" key="2">
    <source>
        <dbReference type="Proteomes" id="UP000008783"/>
    </source>
</evidence>
<dbReference type="RefSeq" id="XP_003331544.1">
    <property type="nucleotide sequence ID" value="XM_003331496.2"/>
</dbReference>
<organism evidence="1 2">
    <name type="scientific">Puccinia graminis f. sp. tritici (strain CRL 75-36-700-3 / race SCCL)</name>
    <name type="common">Black stem rust fungus</name>
    <dbReference type="NCBI Taxonomy" id="418459"/>
    <lineage>
        <taxon>Eukaryota</taxon>
        <taxon>Fungi</taxon>
        <taxon>Dikarya</taxon>
        <taxon>Basidiomycota</taxon>
        <taxon>Pucciniomycotina</taxon>
        <taxon>Pucciniomycetes</taxon>
        <taxon>Pucciniales</taxon>
        <taxon>Pucciniaceae</taxon>
        <taxon>Puccinia</taxon>
    </lineage>
</organism>
<reference evidence="2" key="2">
    <citation type="journal article" date="2011" name="Proc. Natl. Acad. Sci. U.S.A.">
        <title>Obligate biotrophy features unraveled by the genomic analysis of rust fungi.</title>
        <authorList>
            <person name="Duplessis S."/>
            <person name="Cuomo C.A."/>
            <person name="Lin Y.-C."/>
            <person name="Aerts A."/>
            <person name="Tisserant E."/>
            <person name="Veneault-Fourrey C."/>
            <person name="Joly D.L."/>
            <person name="Hacquard S."/>
            <person name="Amselem J."/>
            <person name="Cantarel B.L."/>
            <person name="Chiu R."/>
            <person name="Coutinho P.M."/>
            <person name="Feau N."/>
            <person name="Field M."/>
            <person name="Frey P."/>
            <person name="Gelhaye E."/>
            <person name="Goldberg J."/>
            <person name="Grabherr M.G."/>
            <person name="Kodira C.D."/>
            <person name="Kohler A."/>
            <person name="Kuees U."/>
            <person name="Lindquist E.A."/>
            <person name="Lucas S.M."/>
            <person name="Mago R."/>
            <person name="Mauceli E."/>
            <person name="Morin E."/>
            <person name="Murat C."/>
            <person name="Pangilinan J.L."/>
            <person name="Park R."/>
            <person name="Pearson M."/>
            <person name="Quesneville H."/>
            <person name="Rouhier N."/>
            <person name="Sakthikumar S."/>
            <person name="Salamov A.A."/>
            <person name="Schmutz J."/>
            <person name="Selles B."/>
            <person name="Shapiro H."/>
            <person name="Tanguay P."/>
            <person name="Tuskan G.A."/>
            <person name="Henrissat B."/>
            <person name="Van de Peer Y."/>
            <person name="Rouze P."/>
            <person name="Ellis J.G."/>
            <person name="Dodds P.N."/>
            <person name="Schein J.E."/>
            <person name="Zhong S."/>
            <person name="Hamelin R.C."/>
            <person name="Grigoriev I.V."/>
            <person name="Szabo L.J."/>
            <person name="Martin F."/>
        </authorList>
    </citation>
    <scope>NUCLEOTIDE SEQUENCE [LARGE SCALE GENOMIC DNA]</scope>
    <source>
        <strain evidence="2">CRL 75-36-700-3 / race SCCL</strain>
    </source>
</reference>
<dbReference type="AlphaFoldDB" id="E3KS50"/>
<dbReference type="EMBL" id="DS178304">
    <property type="protein sequence ID" value="EFP87125.1"/>
    <property type="molecule type" value="Genomic_DNA"/>
</dbReference>
<dbReference type="GeneID" id="10542368"/>
<name>E3KS50_PUCGT</name>